<sequence>MPLIPPQLQVLLFFLPPFLSIILPFCIPVPKLHHINNDAIPSNSRIALLIAHPDDEAMFFSPTLLDLTSPERGNIVDVLCLSDGNAAGLGPIRTNELHASAGRLGVGVSDPVQPGETPTAEQLPIPNPRVTVVNDSVRFPDDMHTVWNAGDIADVLREKYITATTNLNSRAEDVKESVGGAWGWLKGSKKGSDVDVEKGKNHHVLPATDIDYLITFDDRGVSSHPNHISLNHGAKEFIKQLQRESGGEKSPPHVPRLYTLSSVNIFRKYTAMMDILTTRYLIGKQARSIAAAEKKSLGVESFGTWLSNLPFILKAHATTKDGLELMEGDWLMFQNNVVRYRMARGAMTEAHKSQMVWFRHGWIALSRYMYVNDIRRVYVNEE</sequence>
<dbReference type="UniPathway" id="UPA00196"/>
<dbReference type="EMBL" id="AZGZ01000006">
    <property type="protein sequence ID" value="KZZ94613.1"/>
    <property type="molecule type" value="Genomic_DNA"/>
</dbReference>
<dbReference type="Pfam" id="PF02585">
    <property type="entry name" value="PIG-L"/>
    <property type="match status" value="1"/>
</dbReference>
<comment type="caution">
    <text evidence="4">The sequence shown here is derived from an EMBL/GenBank/DDBJ whole genome shotgun (WGS) entry which is preliminary data.</text>
</comment>
<dbReference type="OrthoDB" id="440160at2759"/>
<dbReference type="InterPro" id="IPR003737">
    <property type="entry name" value="GlcNAc_PI_deacetylase-related"/>
</dbReference>
<evidence type="ECO:0000256" key="1">
    <source>
        <dbReference type="ARBA" id="ARBA00006066"/>
    </source>
</evidence>
<name>A0A162IK39_9EURO</name>
<keyword evidence="5" id="KW-1185">Reference proteome</keyword>
<evidence type="ECO:0000256" key="2">
    <source>
        <dbReference type="ARBA" id="ARBA00012176"/>
    </source>
</evidence>
<dbReference type="Proteomes" id="UP000242877">
    <property type="component" value="Unassembled WGS sequence"/>
</dbReference>
<comment type="similarity">
    <text evidence="1">Belongs to the PIGL family.</text>
</comment>
<accession>A0A162IK39</accession>
<protein>
    <recommendedName>
        <fullName evidence="2">N-acetylglucosaminylphosphatidylinositol deacetylase</fullName>
        <ecNumber evidence="2">3.5.1.89</ecNumber>
    </recommendedName>
</protein>
<dbReference type="GO" id="GO:0016020">
    <property type="term" value="C:membrane"/>
    <property type="evidence" value="ECO:0007669"/>
    <property type="project" value="GOC"/>
</dbReference>
<feature type="chain" id="PRO_5007835749" description="N-acetylglucosaminylphosphatidylinositol deacetylase" evidence="3">
    <location>
        <begin position="21"/>
        <end position="382"/>
    </location>
</feature>
<dbReference type="PANTHER" id="PTHR12993:SF11">
    <property type="entry name" value="N-ACETYLGLUCOSAMINYL-PHOSPHATIDYLINOSITOL DE-N-ACETYLASE"/>
    <property type="match status" value="1"/>
</dbReference>
<feature type="signal peptide" evidence="3">
    <location>
        <begin position="1"/>
        <end position="20"/>
    </location>
</feature>
<proteinExistence type="inferred from homology"/>
<keyword evidence="3" id="KW-0732">Signal</keyword>
<dbReference type="VEuPathDB" id="FungiDB:AAP_01913"/>
<dbReference type="GO" id="GO:0006506">
    <property type="term" value="P:GPI anchor biosynthetic process"/>
    <property type="evidence" value="ECO:0007669"/>
    <property type="project" value="UniProtKB-UniPathway"/>
</dbReference>
<evidence type="ECO:0000256" key="3">
    <source>
        <dbReference type="SAM" id="SignalP"/>
    </source>
</evidence>
<dbReference type="Gene3D" id="3.40.50.10320">
    <property type="entry name" value="LmbE-like"/>
    <property type="match status" value="1"/>
</dbReference>
<dbReference type="PANTHER" id="PTHR12993">
    <property type="entry name" value="N-ACETYLGLUCOSAMINYL-PHOSPHATIDYLINOSITOL DE-N-ACETYLASE-RELATED"/>
    <property type="match status" value="1"/>
</dbReference>
<evidence type="ECO:0000313" key="4">
    <source>
        <dbReference type="EMBL" id="KZZ94613.1"/>
    </source>
</evidence>
<gene>
    <name evidence="4" type="ORF">AAP_01913</name>
</gene>
<dbReference type="GO" id="GO:0005783">
    <property type="term" value="C:endoplasmic reticulum"/>
    <property type="evidence" value="ECO:0007669"/>
    <property type="project" value="TreeGrafter"/>
</dbReference>
<organism evidence="4 5">
    <name type="scientific">Ascosphaera apis ARSEF 7405</name>
    <dbReference type="NCBI Taxonomy" id="392613"/>
    <lineage>
        <taxon>Eukaryota</taxon>
        <taxon>Fungi</taxon>
        <taxon>Dikarya</taxon>
        <taxon>Ascomycota</taxon>
        <taxon>Pezizomycotina</taxon>
        <taxon>Eurotiomycetes</taxon>
        <taxon>Eurotiomycetidae</taxon>
        <taxon>Onygenales</taxon>
        <taxon>Ascosphaeraceae</taxon>
        <taxon>Ascosphaera</taxon>
    </lineage>
</organism>
<dbReference type="GO" id="GO:0000225">
    <property type="term" value="F:N-acetylglucosaminylphosphatidylinositol deacetylase activity"/>
    <property type="evidence" value="ECO:0007669"/>
    <property type="project" value="UniProtKB-EC"/>
</dbReference>
<dbReference type="SUPFAM" id="SSF102588">
    <property type="entry name" value="LmbE-like"/>
    <property type="match status" value="2"/>
</dbReference>
<evidence type="ECO:0000313" key="5">
    <source>
        <dbReference type="Proteomes" id="UP000242877"/>
    </source>
</evidence>
<dbReference type="EC" id="3.5.1.89" evidence="2"/>
<reference evidence="4 5" key="1">
    <citation type="journal article" date="2016" name="Genome Biol. Evol.">
        <title>Divergent and convergent evolution of fungal pathogenicity.</title>
        <authorList>
            <person name="Shang Y."/>
            <person name="Xiao G."/>
            <person name="Zheng P."/>
            <person name="Cen K."/>
            <person name="Zhan S."/>
            <person name="Wang C."/>
        </authorList>
    </citation>
    <scope>NUCLEOTIDE SEQUENCE [LARGE SCALE GENOMIC DNA]</scope>
    <source>
        <strain evidence="4 5">ARSEF 7405</strain>
    </source>
</reference>
<dbReference type="AlphaFoldDB" id="A0A162IK39"/>
<dbReference type="InterPro" id="IPR024078">
    <property type="entry name" value="LmbE-like_dom_sf"/>
</dbReference>